<keyword evidence="1" id="KW-0732">Signal</keyword>
<feature type="signal peptide" evidence="1">
    <location>
        <begin position="1"/>
        <end position="24"/>
    </location>
</feature>
<evidence type="ECO:0000259" key="2">
    <source>
        <dbReference type="PROSITE" id="PS50164"/>
    </source>
</evidence>
<dbReference type="SUPFAM" id="SSF82771">
    <property type="entry name" value="GIY-YIG endonuclease"/>
    <property type="match status" value="1"/>
</dbReference>
<protein>
    <recommendedName>
        <fullName evidence="2">GIY-YIG domain-containing protein</fullName>
    </recommendedName>
</protein>
<dbReference type="Proteomes" id="UP000316213">
    <property type="component" value="Unassembled WGS sequence"/>
</dbReference>
<dbReference type="AlphaFoldDB" id="A0A5C6ABH4"/>
<evidence type="ECO:0000256" key="1">
    <source>
        <dbReference type="SAM" id="SignalP"/>
    </source>
</evidence>
<dbReference type="Gene3D" id="3.40.1440.10">
    <property type="entry name" value="GIY-YIG endonuclease"/>
    <property type="match status" value="1"/>
</dbReference>
<evidence type="ECO:0000313" key="4">
    <source>
        <dbReference type="Proteomes" id="UP000316213"/>
    </source>
</evidence>
<name>A0A5C6ABH4_9BACT</name>
<comment type="caution">
    <text evidence="3">The sequence shown here is derived from an EMBL/GenBank/DDBJ whole genome shotgun (WGS) entry which is preliminary data.</text>
</comment>
<dbReference type="PROSITE" id="PS50164">
    <property type="entry name" value="GIY_YIG"/>
    <property type="match status" value="1"/>
</dbReference>
<organism evidence="3 4">
    <name type="scientific">Neorhodopirellula pilleata</name>
    <dbReference type="NCBI Taxonomy" id="2714738"/>
    <lineage>
        <taxon>Bacteria</taxon>
        <taxon>Pseudomonadati</taxon>
        <taxon>Planctomycetota</taxon>
        <taxon>Planctomycetia</taxon>
        <taxon>Pirellulales</taxon>
        <taxon>Pirellulaceae</taxon>
        <taxon>Neorhodopirellula</taxon>
    </lineage>
</organism>
<dbReference type="InterPro" id="IPR000305">
    <property type="entry name" value="GIY-YIG_endonuc"/>
</dbReference>
<dbReference type="Pfam" id="PF01541">
    <property type="entry name" value="GIY-YIG"/>
    <property type="match status" value="1"/>
</dbReference>
<evidence type="ECO:0000313" key="3">
    <source>
        <dbReference type="EMBL" id="TWT97402.1"/>
    </source>
</evidence>
<accession>A0A5C6ABH4</accession>
<dbReference type="InterPro" id="IPR035901">
    <property type="entry name" value="GIY-YIG_endonuc_sf"/>
</dbReference>
<keyword evidence="4" id="KW-1185">Reference proteome</keyword>
<feature type="domain" description="GIY-YIG" evidence="2">
    <location>
        <begin position="205"/>
        <end position="293"/>
    </location>
</feature>
<sequence length="295" mass="33612" precursor="true">MKQLRQAIVILFAVSMAIPSTTIAREPAVQPAQSFTPDEIRRAFAASHNGYSSDELIVDETLRLAFMSELGIDASDPRTTDSQTRAALELLRLRKTGKLDVETTRSRREDLSPVTETAEIAVRTVLDRHQVTIDQVLCDPNLRNELQHEAEKIRPNVEARLIRKAVLRLRKIRRLRPELVLRVAQWDTEVRTMPVLNLDWDRIPESPGVYLFRDQSGYLYIGEASDLRERLTQHWSGSHNEGLAGVLTGESPSEESVTLELHVFADDSPGRQAAMRRAYESELIRSRQPRFNLRP</sequence>
<dbReference type="RefSeq" id="WP_146577992.1">
    <property type="nucleotide sequence ID" value="NZ_SJPM01000004.1"/>
</dbReference>
<dbReference type="EMBL" id="SJPM01000004">
    <property type="protein sequence ID" value="TWT97402.1"/>
    <property type="molecule type" value="Genomic_DNA"/>
</dbReference>
<gene>
    <name evidence="3" type="ORF">Pla100_25540</name>
</gene>
<dbReference type="OrthoDB" id="272478at2"/>
<feature type="chain" id="PRO_5022723490" description="GIY-YIG domain-containing protein" evidence="1">
    <location>
        <begin position="25"/>
        <end position="295"/>
    </location>
</feature>
<proteinExistence type="predicted"/>
<reference evidence="3 4" key="1">
    <citation type="submission" date="2019-02" db="EMBL/GenBank/DDBJ databases">
        <title>Deep-cultivation of Planctomycetes and their phenomic and genomic characterization uncovers novel biology.</title>
        <authorList>
            <person name="Wiegand S."/>
            <person name="Jogler M."/>
            <person name="Boedeker C."/>
            <person name="Pinto D."/>
            <person name="Vollmers J."/>
            <person name="Rivas-Marin E."/>
            <person name="Kohn T."/>
            <person name="Peeters S.H."/>
            <person name="Heuer A."/>
            <person name="Rast P."/>
            <person name="Oberbeckmann S."/>
            <person name="Bunk B."/>
            <person name="Jeske O."/>
            <person name="Meyerdierks A."/>
            <person name="Storesund J.E."/>
            <person name="Kallscheuer N."/>
            <person name="Luecker S."/>
            <person name="Lage O.M."/>
            <person name="Pohl T."/>
            <person name="Merkel B.J."/>
            <person name="Hornburger P."/>
            <person name="Mueller R.-W."/>
            <person name="Bruemmer F."/>
            <person name="Labrenz M."/>
            <person name="Spormann A.M."/>
            <person name="Op Den Camp H."/>
            <person name="Overmann J."/>
            <person name="Amann R."/>
            <person name="Jetten M.S.M."/>
            <person name="Mascher T."/>
            <person name="Medema M.H."/>
            <person name="Devos D.P."/>
            <person name="Kaster A.-K."/>
            <person name="Ovreas L."/>
            <person name="Rohde M."/>
            <person name="Galperin M.Y."/>
            <person name="Jogler C."/>
        </authorList>
    </citation>
    <scope>NUCLEOTIDE SEQUENCE [LARGE SCALE GENOMIC DNA]</scope>
    <source>
        <strain evidence="3 4">Pla100</strain>
    </source>
</reference>